<dbReference type="Proteomes" id="UP000316270">
    <property type="component" value="Chromosome 8"/>
</dbReference>
<dbReference type="OrthoDB" id="5125733at2759"/>
<dbReference type="InterPro" id="IPR010730">
    <property type="entry name" value="HET"/>
</dbReference>
<dbReference type="STRING" id="50376.A0A517LBH6"/>
<evidence type="ECO:0000259" key="1">
    <source>
        <dbReference type="Pfam" id="PF06985"/>
    </source>
</evidence>
<keyword evidence="3" id="KW-1185">Reference proteome</keyword>
<protein>
    <recommendedName>
        <fullName evidence="1">Heterokaryon incompatibility domain-containing protein</fullName>
    </recommendedName>
</protein>
<evidence type="ECO:0000313" key="3">
    <source>
        <dbReference type="Proteomes" id="UP000316270"/>
    </source>
</evidence>
<reference evidence="2 3" key="1">
    <citation type="submission" date="2019-07" db="EMBL/GenBank/DDBJ databases">
        <title>Finished genome of Venturia effusa.</title>
        <authorList>
            <person name="Young C.A."/>
            <person name="Cox M.P."/>
            <person name="Ganley A.R.D."/>
            <person name="David W.J."/>
        </authorList>
    </citation>
    <scope>NUCLEOTIDE SEQUENCE [LARGE SCALE GENOMIC DNA]</scope>
    <source>
        <strain evidence="3">albino</strain>
    </source>
</reference>
<dbReference type="Pfam" id="PF06985">
    <property type="entry name" value="HET"/>
    <property type="match status" value="1"/>
</dbReference>
<proteinExistence type="predicted"/>
<gene>
    <name evidence="2" type="ORF">FKW77_008749</name>
</gene>
<name>A0A517LBH6_9PEZI</name>
<sequence>MDLSSLSPPIHSCYFCQRFVLGPPRKSEDEELWFAGPPGSRVRRWIEEAERRGAKVPLNMIIFDATLPEIENAAKTGCAFCEWIVGERFDEEYERRVGGWPAEEWPAEKWPAEKWPAEECFVEEWVEECLLVAKMTSECHAEFGIVSLKDLENYLEIRLISTWSSGRHLSLLRGMVDPETGAWYMNVLPGSDFSSKLISKWFHTCKSSHKTCHEYQTKYRPTRLLKIERQQGHRILRLCERSSTADVVSYAALSYCWGQNQNLKTTTMTIRSHLVEISFTDLPLTIQHAVMVTEVLGLCYLWVDALCIIQDDENDKSWEIAQMPGVYMGASVTIMASRASEVREGFLQERDCRNKNKIGCELPFPYKEGIGGTVIAHDRVLYAAKDPLSSRAWALQEQWLSSKRINFGGTETSWTCREAYEDDMPVQLRRDSIDSQEYRWEFFWLLRSPETLERESEMWHRVLCEYTRCHLTLSSDRLPAISGIAEQFSHRLGDGAYYAAGLWSSTLLHDLMWYDASGLQQRPTEYQGPSWSWASINGAVRFHYESDIDPRTTVISCNVELANKGASGIDTRFGAVKSGRLEIEGPLRRFQLLHGSPTSGYSNLYVRDAANEEIVLNVWWHPDATDDFWFETGSSPKGEAVILYTLLIATAVKGWRNKKEIYSLVLKKDDATGYFSRWGLTYTWHPGTSFDVDNDEIDKVLSWLEDGEIQRIVIV</sequence>
<accession>A0A517LBH6</accession>
<dbReference type="EMBL" id="CP042192">
    <property type="protein sequence ID" value="QDS72978.1"/>
    <property type="molecule type" value="Genomic_DNA"/>
</dbReference>
<dbReference type="PANTHER" id="PTHR33112">
    <property type="entry name" value="DOMAIN PROTEIN, PUTATIVE-RELATED"/>
    <property type="match status" value="1"/>
</dbReference>
<evidence type="ECO:0000313" key="2">
    <source>
        <dbReference type="EMBL" id="QDS72978.1"/>
    </source>
</evidence>
<dbReference type="PANTHER" id="PTHR33112:SF16">
    <property type="entry name" value="HETEROKARYON INCOMPATIBILITY DOMAIN-CONTAINING PROTEIN"/>
    <property type="match status" value="1"/>
</dbReference>
<feature type="domain" description="Heterokaryon incompatibility" evidence="1">
    <location>
        <begin position="250"/>
        <end position="397"/>
    </location>
</feature>
<organism evidence="2 3">
    <name type="scientific">Venturia effusa</name>
    <dbReference type="NCBI Taxonomy" id="50376"/>
    <lineage>
        <taxon>Eukaryota</taxon>
        <taxon>Fungi</taxon>
        <taxon>Dikarya</taxon>
        <taxon>Ascomycota</taxon>
        <taxon>Pezizomycotina</taxon>
        <taxon>Dothideomycetes</taxon>
        <taxon>Pleosporomycetidae</taxon>
        <taxon>Venturiales</taxon>
        <taxon>Venturiaceae</taxon>
        <taxon>Venturia</taxon>
    </lineage>
</organism>
<dbReference type="AlphaFoldDB" id="A0A517LBH6"/>